<sequence>MAAVNLSQDGYSQNFDSLINSGSATWVDDTTIPGWYTARTGTGTSIVASTGSSNTGNLYSFGLASNSDRALGSIGSGNAAAGDFYWGVRLVNNTNQTITGLDIGYFGEQWRFSGVNAAQTVDFSYQIGAQNLTTGNWINFDPLDFTSPITSGTTGAVNGNADPNRTFKSATLTGLVLEAEQEIWLRWFDPDHPGADHGLAIDDFTIAISGQGNPDPDPDPVEPGDVRIFDIQGTSHRSPLEGQQVTNVPGIVTAVRNNGFYIQDATGDSNDATSDGIFIFTSSAPGVAVGDEVFASGTVSEFRPGGASSGNLTITQIGGAGNPAANFSVQSRGNALPESTIIGLEGRKPPTERIYGNAVGGDVENPGNEFNPQRNGLDFYESLEGMRVQVDGGVVVGPTNQFNEIWVLGDNGVAATGRTPRGGIAISPDDFNPERIQIQIDRTLTPGTAPQVNVGDRLDSVTGIIDYSFGNFEVLSTAPVTSTPGGLQREVTTLNPVGDHLTVASYNIENFHPGSLASQINGIAGHITQNLKAPDIIALQEVQDNSGPTNNGIVDASQSYQVLIDAIAARGGPTYKFRDIAPVDRQDGGQPGGNIRVGYLYNPERVNFIDRPGGTATSETTIVDGRLSESPGRVEPNDPAFENSRKPLAGEFVFNGQRLFLINNHFTSKGGSDPLFGRFQPPNNNGEDARTEQARINREFVEDILAANADARAIVLGDLNEFQFFPPLEVLEGGSEQVLNNLTETLPENERYSYIFQGNSQALDHILVTDSLLPKAEYDIVHVNAEFVDQDSDHDPLLSRFALANPTSTVGNSRLVFGTAGDDEIAAQGRQTIFAGNGDDLVGSAPGSTGHNTISGGLGKDELFARTNDTLIGGLGNDYLNAADGTGNNRLYSGLGNDTLFAGGANDRLYGQLGDDVLYAGSGGNFLSGGLGNDQFWITLNQLPETANTITDFNLGNNVIGISGIAELNSFDDLTIAQSGTNTLINALEQDIAVLTGVQASTLSSNSFVFA</sequence>
<dbReference type="GO" id="GO:0005509">
    <property type="term" value="F:calcium ion binding"/>
    <property type="evidence" value="ECO:0007669"/>
    <property type="project" value="InterPro"/>
</dbReference>
<dbReference type="Pfam" id="PF03372">
    <property type="entry name" value="Exo_endo_phos"/>
    <property type="match status" value="1"/>
</dbReference>
<gene>
    <name evidence="2" type="ORF">BWI75_01025</name>
</gene>
<dbReference type="OrthoDB" id="9768561at2"/>
<dbReference type="GO" id="GO:0003824">
    <property type="term" value="F:catalytic activity"/>
    <property type="evidence" value="ECO:0007669"/>
    <property type="project" value="InterPro"/>
</dbReference>
<comment type="caution">
    <text evidence="2">The sequence shown here is derived from an EMBL/GenBank/DDBJ whole genome shotgun (WGS) entry which is preliminary data.</text>
</comment>
<dbReference type="Gene3D" id="3.60.10.10">
    <property type="entry name" value="Endonuclease/exonuclease/phosphatase"/>
    <property type="match status" value="1"/>
</dbReference>
<dbReference type="InterPro" id="IPR005135">
    <property type="entry name" value="Endo/exonuclease/phosphatase"/>
</dbReference>
<evidence type="ECO:0000313" key="2">
    <source>
        <dbReference type="EMBL" id="MUL34980.1"/>
    </source>
</evidence>
<dbReference type="CDD" id="cd04486">
    <property type="entry name" value="YhcR_OBF_like"/>
    <property type="match status" value="1"/>
</dbReference>
<dbReference type="InterPro" id="IPR011049">
    <property type="entry name" value="Serralysin-like_metalloprot_C"/>
</dbReference>
<feature type="domain" description="Endonuclease/exonuclease/phosphatase" evidence="1">
    <location>
        <begin position="504"/>
        <end position="794"/>
    </location>
</feature>
<reference evidence="2 3" key="1">
    <citation type="journal article" date="2019" name="Front. Microbiol.">
        <title>Genomic Features for Desiccation Tolerance and Sugar Biosynthesis in the Extremophile Gloeocapsopsis sp. UTEX B3054.</title>
        <authorList>
            <person name="Urrejola C."/>
            <person name="Alcorta J."/>
            <person name="Salas L."/>
            <person name="Vasquez M."/>
            <person name="Polz M.F."/>
            <person name="Vicuna R."/>
            <person name="Diez B."/>
        </authorList>
    </citation>
    <scope>NUCLEOTIDE SEQUENCE [LARGE SCALE GENOMIC DNA]</scope>
    <source>
        <strain evidence="2 3">1H9</strain>
    </source>
</reference>
<dbReference type="Pfam" id="PF00353">
    <property type="entry name" value="HemolysinCabind"/>
    <property type="match status" value="2"/>
</dbReference>
<evidence type="ECO:0000313" key="3">
    <source>
        <dbReference type="Proteomes" id="UP000441797"/>
    </source>
</evidence>
<dbReference type="PANTHER" id="PTHR42834:SF1">
    <property type="entry name" value="ENDONUCLEASE_EXONUCLEASE_PHOSPHATASE FAMILY PROTEIN (AFU_ORTHOLOGUE AFUA_3G09210)"/>
    <property type="match status" value="1"/>
</dbReference>
<accession>A0A6N8FNK5</accession>
<name>A0A6N8FNK5_9CHRO</name>
<dbReference type="PANTHER" id="PTHR42834">
    <property type="entry name" value="ENDONUCLEASE/EXONUCLEASE/PHOSPHATASE FAMILY PROTEIN (AFU_ORTHOLOGUE AFUA_3G09210)"/>
    <property type="match status" value="1"/>
</dbReference>
<dbReference type="InterPro" id="IPR001343">
    <property type="entry name" value="Hemolysn_Ca-bd"/>
</dbReference>
<protein>
    <recommendedName>
        <fullName evidence="1">Endonuclease/exonuclease/phosphatase domain-containing protein</fullName>
    </recommendedName>
</protein>
<dbReference type="PRINTS" id="PR00313">
    <property type="entry name" value="CABNDNGRPT"/>
</dbReference>
<dbReference type="Proteomes" id="UP000441797">
    <property type="component" value="Unassembled WGS sequence"/>
</dbReference>
<dbReference type="InterPro" id="IPR036691">
    <property type="entry name" value="Endo/exonu/phosph_ase_sf"/>
</dbReference>
<proteinExistence type="predicted"/>
<dbReference type="EMBL" id="NAPY01000001">
    <property type="protein sequence ID" value="MUL34980.1"/>
    <property type="molecule type" value="Genomic_DNA"/>
</dbReference>
<dbReference type="SUPFAM" id="SSF56219">
    <property type="entry name" value="DNase I-like"/>
    <property type="match status" value="1"/>
</dbReference>
<dbReference type="RefSeq" id="WP_129590070.1">
    <property type="nucleotide sequence ID" value="NZ_CAWNSU010000115.1"/>
</dbReference>
<organism evidence="2 3">
    <name type="scientific">Gloeocapsopsis dulcis AAB1 = 1H9</name>
    <dbReference type="NCBI Taxonomy" id="1433147"/>
    <lineage>
        <taxon>Bacteria</taxon>
        <taxon>Bacillati</taxon>
        <taxon>Cyanobacteriota</taxon>
        <taxon>Cyanophyceae</taxon>
        <taxon>Oscillatoriophycideae</taxon>
        <taxon>Chroococcales</taxon>
        <taxon>Chroococcaceae</taxon>
        <taxon>Gloeocapsopsis</taxon>
        <taxon>Gloeocapsopsis dulcis</taxon>
    </lineage>
</organism>
<dbReference type="Gene3D" id="2.150.10.10">
    <property type="entry name" value="Serralysin-like metalloprotease, C-terminal"/>
    <property type="match status" value="1"/>
</dbReference>
<dbReference type="AlphaFoldDB" id="A0A6N8FNK5"/>
<evidence type="ECO:0000259" key="1">
    <source>
        <dbReference type="Pfam" id="PF03372"/>
    </source>
</evidence>
<keyword evidence="3" id="KW-1185">Reference proteome</keyword>
<dbReference type="SUPFAM" id="SSF51120">
    <property type="entry name" value="beta-Roll"/>
    <property type="match status" value="1"/>
</dbReference>